<evidence type="ECO:0000256" key="12">
    <source>
        <dbReference type="SAM" id="MobiDB-lite"/>
    </source>
</evidence>
<comment type="subunit">
    <text evidence="10">Interacts with Atg9; the interaction is transient.</text>
</comment>
<evidence type="ECO:0000256" key="8">
    <source>
        <dbReference type="ARBA" id="ARBA00023136"/>
    </source>
</evidence>
<feature type="compositionally biased region" description="Acidic residues" evidence="12">
    <location>
        <begin position="83"/>
        <end position="92"/>
    </location>
</feature>
<dbReference type="GO" id="GO:0005789">
    <property type="term" value="C:endoplasmic reticulum membrane"/>
    <property type="evidence" value="ECO:0007669"/>
    <property type="project" value="UniProtKB-SubCell"/>
</dbReference>
<evidence type="ECO:0000313" key="14">
    <source>
        <dbReference type="EMBL" id="CAH0100312.1"/>
    </source>
</evidence>
<dbReference type="AlphaFoldDB" id="A0A8J2RIK4"/>
<comment type="function">
    <text evidence="9">Substrate adapter for ufmylation, the covalent attachment of the ubiquitin-like modifier UFM1 to substrate proteins. Required for ufmylation of Atg9; protects the nervous system during aging, possibly by stabilizing Atg9 and supporting its function.</text>
</comment>
<evidence type="ECO:0000256" key="2">
    <source>
        <dbReference type="ARBA" id="ARBA00009829"/>
    </source>
</evidence>
<dbReference type="InterPro" id="IPR019153">
    <property type="entry name" value="DDRGK_dom-contain"/>
</dbReference>
<comment type="caution">
    <text evidence="14">The sequence shown here is derived from an EMBL/GenBank/DDBJ whole genome shotgun (WGS) entry which is preliminary data.</text>
</comment>
<evidence type="ECO:0000256" key="3">
    <source>
        <dbReference type="ARBA" id="ARBA00018218"/>
    </source>
</evidence>
<evidence type="ECO:0000256" key="9">
    <source>
        <dbReference type="ARBA" id="ARBA00049608"/>
    </source>
</evidence>
<dbReference type="OrthoDB" id="2285710at2759"/>
<accession>A0A8J2RIK4</accession>
<dbReference type="Gene3D" id="1.10.10.10">
    <property type="entry name" value="Winged helix-like DNA-binding domain superfamily/Winged helix DNA-binding domain"/>
    <property type="match status" value="1"/>
</dbReference>
<protein>
    <recommendedName>
        <fullName evidence="3">DDRGK domain-containing protein 1</fullName>
    </recommendedName>
</protein>
<evidence type="ECO:0000256" key="6">
    <source>
        <dbReference type="ARBA" id="ARBA00022824"/>
    </source>
</evidence>
<feature type="region of interest" description="Disordered" evidence="12">
    <location>
        <begin position="64"/>
        <end position="99"/>
    </location>
</feature>
<dbReference type="Proteomes" id="UP000789390">
    <property type="component" value="Unassembled WGS sequence"/>
</dbReference>
<evidence type="ECO:0000313" key="15">
    <source>
        <dbReference type="Proteomes" id="UP000789390"/>
    </source>
</evidence>
<evidence type="ECO:0000256" key="4">
    <source>
        <dbReference type="ARBA" id="ARBA00022692"/>
    </source>
</evidence>
<dbReference type="EMBL" id="CAKKLH010000035">
    <property type="protein sequence ID" value="CAH0100312.1"/>
    <property type="molecule type" value="Genomic_DNA"/>
</dbReference>
<dbReference type="InterPro" id="IPR050899">
    <property type="entry name" value="DDRGK_domain-containing"/>
</dbReference>
<keyword evidence="15" id="KW-1185">Reference proteome</keyword>
<keyword evidence="5" id="KW-0833">Ubl conjugation pathway</keyword>
<comment type="subcellular location">
    <subcellularLocation>
        <location evidence="1">Endoplasmic reticulum membrane</location>
        <topology evidence="1">Single-pass membrane protein</topology>
    </subcellularLocation>
</comment>
<evidence type="ECO:0000256" key="5">
    <source>
        <dbReference type="ARBA" id="ARBA00022786"/>
    </source>
</evidence>
<dbReference type="SUPFAM" id="SSF46785">
    <property type="entry name" value="Winged helix' DNA-binding domain"/>
    <property type="match status" value="1"/>
</dbReference>
<gene>
    <name evidence="14" type="ORF">DGAL_LOCUS2534</name>
</gene>
<evidence type="ECO:0000256" key="10">
    <source>
        <dbReference type="ARBA" id="ARBA00049687"/>
    </source>
</evidence>
<dbReference type="PANTHER" id="PTHR48176:SF1">
    <property type="entry name" value="DDRGK DOMAIN-CONTAINING PROTEIN 1"/>
    <property type="match status" value="1"/>
</dbReference>
<name>A0A8J2RIK4_9CRUS</name>
<evidence type="ECO:0000256" key="11">
    <source>
        <dbReference type="SAM" id="Coils"/>
    </source>
</evidence>
<evidence type="ECO:0000256" key="7">
    <source>
        <dbReference type="ARBA" id="ARBA00022989"/>
    </source>
</evidence>
<feature type="coiled-coil region" evidence="11">
    <location>
        <begin position="106"/>
        <end position="182"/>
    </location>
</feature>
<evidence type="ECO:0000256" key="1">
    <source>
        <dbReference type="ARBA" id="ARBA00004389"/>
    </source>
</evidence>
<comment type="similarity">
    <text evidence="2">Belongs to the DDRGK1 family.</text>
</comment>
<keyword evidence="11" id="KW-0175">Coiled coil</keyword>
<keyword evidence="8 13" id="KW-0472">Membrane</keyword>
<dbReference type="InterPro" id="IPR036390">
    <property type="entry name" value="WH_DNA-bd_sf"/>
</dbReference>
<dbReference type="GO" id="GO:0044389">
    <property type="term" value="F:ubiquitin-like protein ligase binding"/>
    <property type="evidence" value="ECO:0007669"/>
    <property type="project" value="TreeGrafter"/>
</dbReference>
<keyword evidence="6" id="KW-0256">Endoplasmic reticulum</keyword>
<keyword evidence="7 13" id="KW-1133">Transmembrane helix</keyword>
<dbReference type="Pfam" id="PF09756">
    <property type="entry name" value="DDRGK"/>
    <property type="match status" value="1"/>
</dbReference>
<keyword evidence="4 13" id="KW-0812">Transmembrane</keyword>
<organism evidence="14 15">
    <name type="scientific">Daphnia galeata</name>
    <dbReference type="NCBI Taxonomy" id="27404"/>
    <lineage>
        <taxon>Eukaryota</taxon>
        <taxon>Metazoa</taxon>
        <taxon>Ecdysozoa</taxon>
        <taxon>Arthropoda</taxon>
        <taxon>Crustacea</taxon>
        <taxon>Branchiopoda</taxon>
        <taxon>Diplostraca</taxon>
        <taxon>Cladocera</taxon>
        <taxon>Anomopoda</taxon>
        <taxon>Daphniidae</taxon>
        <taxon>Daphnia</taxon>
    </lineage>
</organism>
<proteinExistence type="inferred from homology"/>
<feature type="transmembrane region" description="Helical" evidence="13">
    <location>
        <begin position="6"/>
        <end position="24"/>
    </location>
</feature>
<dbReference type="InterPro" id="IPR036388">
    <property type="entry name" value="WH-like_DNA-bd_sf"/>
</dbReference>
<dbReference type="FunFam" id="1.10.10.10:FF:000143">
    <property type="entry name" value="DDRGK domain-containing protein 1"/>
    <property type="match status" value="1"/>
</dbReference>
<sequence>MDNSTALAAAAVVLFLIIILLSVLRNQFGSKKTELEEREAQQEVVAVGGVRRAVAARNRLGLRNRGQRQQLEDEPRIAGNEGSEGEDSEDEAATPLLDLGDMKVGKKKLAKLEAKAERKAAREAEEKEREERKALELEKDKERKKLEELEEQAEKEKEEQIKREAEEKIRREHEEYLKMKAAFTVEEQGFDAQEESAEENLLQKFIDYVRETKIVLLEELAAHFQLKTQDAIDRLQKLVQDGSLTGVIDDRGKFIYISREEMEAVAKFIRQRGRVSLSDLAESSNQLIQLGPQIQPAETESH</sequence>
<dbReference type="PANTHER" id="PTHR48176">
    <property type="entry name" value="DDRGK DOMAIN-CONTAINING PROTEIN 1"/>
    <property type="match status" value="1"/>
</dbReference>
<evidence type="ECO:0000256" key="13">
    <source>
        <dbReference type="SAM" id="Phobius"/>
    </source>
</evidence>
<reference evidence="14" key="1">
    <citation type="submission" date="2021-11" db="EMBL/GenBank/DDBJ databases">
        <authorList>
            <person name="Schell T."/>
        </authorList>
    </citation>
    <scope>NUCLEOTIDE SEQUENCE</scope>
    <source>
        <strain evidence="14">M5</strain>
    </source>
</reference>
<dbReference type="SMART" id="SM01128">
    <property type="entry name" value="DDRGK"/>
    <property type="match status" value="1"/>
</dbReference>